<proteinExistence type="predicted"/>
<protein>
    <submittedName>
        <fullName evidence="6">ATP-NAD/AcoX kinase</fullName>
    </submittedName>
</protein>
<keyword evidence="6" id="KW-0418">Kinase</keyword>
<dbReference type="GO" id="GO:0003951">
    <property type="term" value="F:NAD+ kinase activity"/>
    <property type="evidence" value="ECO:0007669"/>
    <property type="project" value="InterPro"/>
</dbReference>
<dbReference type="InterPro" id="IPR029063">
    <property type="entry name" value="SAM-dependent_MTases_sf"/>
</dbReference>
<evidence type="ECO:0000256" key="1">
    <source>
        <dbReference type="ARBA" id="ARBA00022552"/>
    </source>
</evidence>
<dbReference type="PANTHER" id="PTHR40697:SF2">
    <property type="entry name" value="ATP-NAD KINASE-RELATED"/>
    <property type="match status" value="1"/>
</dbReference>
<dbReference type="GO" id="GO:0008168">
    <property type="term" value="F:methyltransferase activity"/>
    <property type="evidence" value="ECO:0007669"/>
    <property type="project" value="UniProtKB-KW"/>
</dbReference>
<dbReference type="GO" id="GO:0006364">
    <property type="term" value="P:rRNA processing"/>
    <property type="evidence" value="ECO:0007669"/>
    <property type="project" value="UniProtKB-KW"/>
</dbReference>
<evidence type="ECO:0000256" key="2">
    <source>
        <dbReference type="ARBA" id="ARBA00022603"/>
    </source>
</evidence>
<dbReference type="RefSeq" id="WP_015819283.1">
    <property type="nucleotide sequence ID" value="NC_012997.1"/>
</dbReference>
<dbReference type="EMBL" id="CP001614">
    <property type="protein sequence ID" value="ACR13170.1"/>
    <property type="molecule type" value="Genomic_DNA"/>
</dbReference>
<name>C5BR50_TERTT</name>
<keyword evidence="7" id="KW-1185">Reference proteome</keyword>
<evidence type="ECO:0000256" key="3">
    <source>
        <dbReference type="ARBA" id="ARBA00022679"/>
    </source>
</evidence>
<dbReference type="AlphaFoldDB" id="C5BR50"/>
<dbReference type="GO" id="GO:0006741">
    <property type="term" value="P:NADP+ biosynthetic process"/>
    <property type="evidence" value="ECO:0007669"/>
    <property type="project" value="InterPro"/>
</dbReference>
<dbReference type="InterPro" id="IPR039065">
    <property type="entry name" value="AcoX-like"/>
</dbReference>
<dbReference type="Pfam" id="PF01513">
    <property type="entry name" value="NAD_kinase"/>
    <property type="match status" value="1"/>
</dbReference>
<feature type="domain" description="S-adenosylmethionine-dependent methyltransferase" evidence="5">
    <location>
        <begin position="422"/>
        <end position="719"/>
    </location>
</feature>
<dbReference type="eggNOG" id="COG1092">
    <property type="taxonomic scope" value="Bacteria"/>
</dbReference>
<keyword evidence="4" id="KW-0949">S-adenosyl-L-methionine</keyword>
<dbReference type="HOGENOM" id="CLU_382597_0_0_6"/>
<dbReference type="SUPFAM" id="SSF53335">
    <property type="entry name" value="S-adenosyl-L-methionine-dependent methyltransferases"/>
    <property type="match status" value="1"/>
</dbReference>
<dbReference type="Pfam" id="PF10672">
    <property type="entry name" value="Methyltrans_SAM"/>
    <property type="match status" value="1"/>
</dbReference>
<dbReference type="KEGG" id="ttu:TERTU_1128"/>
<dbReference type="eggNOG" id="COG3199">
    <property type="taxonomic scope" value="Bacteria"/>
</dbReference>
<dbReference type="PANTHER" id="PTHR40697">
    <property type="entry name" value="ACETOIN CATABOLISM PROTEIN X"/>
    <property type="match status" value="1"/>
</dbReference>
<dbReference type="GO" id="GO:0051287">
    <property type="term" value="F:NAD binding"/>
    <property type="evidence" value="ECO:0007669"/>
    <property type="project" value="UniProtKB-ARBA"/>
</dbReference>
<keyword evidence="1" id="KW-0698">rRNA processing</keyword>
<dbReference type="Gene3D" id="3.40.50.150">
    <property type="entry name" value="Vaccinia Virus protein VP39"/>
    <property type="match status" value="1"/>
</dbReference>
<evidence type="ECO:0000313" key="6">
    <source>
        <dbReference type="EMBL" id="ACR13170.1"/>
    </source>
</evidence>
<sequence length="723" mass="78446">MSTARVAPARALRIGWLVNPFAGVGGAEGNKGSDDAAIQARAAQGEIPLRAPLRAQQFLAALSELIDPALLVFVCPPGAMGAQHLETAGLAYELLDVALVQPSSAAETDKTLTALVEAKPDLLVFVGGDGTARDVCRNLGESLPVLGIPSGVKMHSGVFAITPEGGAQVLADLVAGKLTALLRQEVRDIDEQAFREGVVRSRHYGEMLVPAENQYVQHVKQGGMEVEELVLMDIAAQLRERLEDQATSPVCVVFAPGSTTRFIQQEFGLESTLLGVDVFALDETLAVIEQKLDVNSRDLEQFCAQYDNVKIVLTAIGGQGHVIGRGNQQLSPALLRRVGKSSLWLVATKTKLESLASRPLIIDSADADLDRAWSGFIPVTCGYRDTVLYRVGIGGARLDEIQRLTAHLAPILDDVLAAGQSRRLFHGRGGTLPGLEWCCIDYFAPVIFITLFKEPPPMFLAQLVDYLANPSREGLVAQPHSSLPDETRSLAIVAQHRYSKPVDNQVLFGEIPTYWLAQCGDLRFQLEAQHQNIGFFLDAAPVRDWLLANARGKRVLNLFAYTCALSVVACAGGAESVVNIDMARKALAVGRHNHKLNETQFAHLPRGAVQYLPHNILNSWGKLKKMGPYDIVIADPPSYQKGSFVLSADYPKVLRRMGDLVAAGGVLIACANAPELPLAAFKEMVENHCPEFECLEQLVNNADFPDVDPDRALKMLIFRRAAE</sequence>
<evidence type="ECO:0000256" key="4">
    <source>
        <dbReference type="ARBA" id="ARBA00022691"/>
    </source>
</evidence>
<gene>
    <name evidence="6" type="ordered locus">TERTU_1128</name>
</gene>
<organism evidence="6 7">
    <name type="scientific">Teredinibacter turnerae (strain ATCC 39867 / T7901)</name>
    <dbReference type="NCBI Taxonomy" id="377629"/>
    <lineage>
        <taxon>Bacteria</taxon>
        <taxon>Pseudomonadati</taxon>
        <taxon>Pseudomonadota</taxon>
        <taxon>Gammaproteobacteria</taxon>
        <taxon>Cellvibrionales</taxon>
        <taxon>Cellvibrionaceae</taxon>
        <taxon>Teredinibacter</taxon>
    </lineage>
</organism>
<keyword evidence="3" id="KW-0808">Transferase</keyword>
<dbReference type="CDD" id="cd02440">
    <property type="entry name" value="AdoMet_MTases"/>
    <property type="match status" value="1"/>
</dbReference>
<evidence type="ECO:0000259" key="5">
    <source>
        <dbReference type="Pfam" id="PF10672"/>
    </source>
</evidence>
<dbReference type="Proteomes" id="UP000009080">
    <property type="component" value="Chromosome"/>
</dbReference>
<dbReference type="SUPFAM" id="SSF111331">
    <property type="entry name" value="NAD kinase/diacylglycerol kinase-like"/>
    <property type="match status" value="1"/>
</dbReference>
<dbReference type="InterPro" id="IPR019614">
    <property type="entry name" value="SAM-dep_methyl-trfase"/>
</dbReference>
<dbReference type="InterPro" id="IPR002504">
    <property type="entry name" value="NADK"/>
</dbReference>
<dbReference type="GO" id="GO:0032259">
    <property type="term" value="P:methylation"/>
    <property type="evidence" value="ECO:0007669"/>
    <property type="project" value="UniProtKB-KW"/>
</dbReference>
<dbReference type="STRING" id="377629.TERTU_1128"/>
<dbReference type="InterPro" id="IPR017438">
    <property type="entry name" value="ATP-NAD_kinase_N"/>
</dbReference>
<dbReference type="Gene3D" id="3.40.50.10330">
    <property type="entry name" value="Probable inorganic polyphosphate/atp-NAD kinase, domain 1"/>
    <property type="match status" value="1"/>
</dbReference>
<evidence type="ECO:0000313" key="7">
    <source>
        <dbReference type="Proteomes" id="UP000009080"/>
    </source>
</evidence>
<accession>C5BR50</accession>
<dbReference type="InterPro" id="IPR016064">
    <property type="entry name" value="NAD/diacylglycerol_kinase_sf"/>
</dbReference>
<dbReference type="OrthoDB" id="5511344at2"/>
<reference evidence="6 7" key="1">
    <citation type="journal article" date="2009" name="PLoS ONE">
        <title>The complete genome of Teredinibacter turnerae T7901: an intracellular endosymbiont of marine wood-boring bivalves (shipworms).</title>
        <authorList>
            <person name="Yang J.C."/>
            <person name="Madupu R."/>
            <person name="Durkin A.S."/>
            <person name="Ekborg N.A."/>
            <person name="Pedamallu C.S."/>
            <person name="Hostetler J.B."/>
            <person name="Radune D."/>
            <person name="Toms B.S."/>
            <person name="Henrissat B."/>
            <person name="Coutinho P.M."/>
            <person name="Schwarz S."/>
            <person name="Field L."/>
            <person name="Trindade-Silva A.E."/>
            <person name="Soares C.A.G."/>
            <person name="Elshahawi S."/>
            <person name="Hanora A."/>
            <person name="Schmidt E.W."/>
            <person name="Haygood M.G."/>
            <person name="Posfai J."/>
            <person name="Benner J."/>
            <person name="Madinger C."/>
            <person name="Nove J."/>
            <person name="Anton B."/>
            <person name="Chaudhary K."/>
            <person name="Foster J."/>
            <person name="Holman A."/>
            <person name="Kumar S."/>
            <person name="Lessard P.A."/>
            <person name="Luyten Y.A."/>
            <person name="Slatko B."/>
            <person name="Wood N."/>
            <person name="Wu B."/>
            <person name="Teplitski M."/>
            <person name="Mougous J.D."/>
            <person name="Ward N."/>
            <person name="Eisen J.A."/>
            <person name="Badger J.H."/>
            <person name="Distel D.L."/>
        </authorList>
    </citation>
    <scope>NUCLEOTIDE SEQUENCE [LARGE SCALE GENOMIC DNA]</scope>
    <source>
        <strain evidence="7">ATCC 39867 / T7901</strain>
    </source>
</reference>
<dbReference type="GO" id="GO:0005524">
    <property type="term" value="F:ATP binding"/>
    <property type="evidence" value="ECO:0007669"/>
    <property type="project" value="UniProtKB-ARBA"/>
</dbReference>
<dbReference type="Pfam" id="PF20143">
    <property type="entry name" value="NAD_kinase_C"/>
    <property type="match status" value="1"/>
</dbReference>
<keyword evidence="2" id="KW-0489">Methyltransferase</keyword>